<accession>A0ABT3HPC5</accession>
<dbReference type="CDD" id="cd06170">
    <property type="entry name" value="LuxR_C_like"/>
    <property type="match status" value="1"/>
</dbReference>
<keyword evidence="2" id="KW-0238">DNA-binding</keyword>
<dbReference type="InterPro" id="IPR000792">
    <property type="entry name" value="Tscrpt_reg_LuxR_C"/>
</dbReference>
<dbReference type="Proteomes" id="UP001163719">
    <property type="component" value="Unassembled WGS sequence"/>
</dbReference>
<dbReference type="EMBL" id="JAPDHV010000004">
    <property type="protein sequence ID" value="MCW3161640.1"/>
    <property type="molecule type" value="Genomic_DNA"/>
</dbReference>
<dbReference type="PANTHER" id="PTHR44688">
    <property type="entry name" value="DNA-BINDING TRANSCRIPTIONAL ACTIVATOR DEVR_DOSR"/>
    <property type="match status" value="1"/>
</dbReference>
<dbReference type="Gene3D" id="1.10.10.10">
    <property type="entry name" value="Winged helix-like DNA-binding domain superfamily/Winged helix DNA-binding domain"/>
    <property type="match status" value="1"/>
</dbReference>
<dbReference type="SUPFAM" id="SSF46894">
    <property type="entry name" value="C-terminal effector domain of the bipartite response regulators"/>
    <property type="match status" value="1"/>
</dbReference>
<evidence type="ECO:0000313" key="6">
    <source>
        <dbReference type="Proteomes" id="UP001163719"/>
    </source>
</evidence>
<proteinExistence type="predicted"/>
<dbReference type="SMART" id="SM00421">
    <property type="entry name" value="HTH_LUXR"/>
    <property type="match status" value="1"/>
</dbReference>
<evidence type="ECO:0000256" key="3">
    <source>
        <dbReference type="ARBA" id="ARBA00023163"/>
    </source>
</evidence>
<dbReference type="PRINTS" id="PR00038">
    <property type="entry name" value="HTHLUXR"/>
</dbReference>
<dbReference type="Gene3D" id="3.30.450.20">
    <property type="entry name" value="PAS domain"/>
    <property type="match status" value="1"/>
</dbReference>
<evidence type="ECO:0000259" key="4">
    <source>
        <dbReference type="PROSITE" id="PS50043"/>
    </source>
</evidence>
<comment type="caution">
    <text evidence="5">The sequence shown here is derived from an EMBL/GenBank/DDBJ whole genome shotgun (WGS) entry which is preliminary data.</text>
</comment>
<keyword evidence="6" id="KW-1185">Reference proteome</keyword>
<protein>
    <submittedName>
        <fullName evidence="5">Helix-turn-helix transcriptional regulator</fullName>
    </submittedName>
</protein>
<gene>
    <name evidence="5" type="ORF">OH806_10235</name>
</gene>
<dbReference type="InterPro" id="IPR016032">
    <property type="entry name" value="Sig_transdc_resp-reg_C-effctor"/>
</dbReference>
<reference evidence="5" key="1">
    <citation type="submission" date="2022-10" db="EMBL/GenBank/DDBJ databases">
        <title>Chryseobacterium babae sp. nov. isolated from the gut of the beetle Oryctes rhinoceros, and Chryseobacterium kimseyorum sp. nov., isolated from a stick insect rearing cage.</title>
        <authorList>
            <person name="Shelomi M."/>
            <person name="Han C.-J."/>
            <person name="Chen W.-M."/>
            <person name="Chen H.-K."/>
            <person name="Liaw S.-J."/>
            <person name="Muhle E."/>
            <person name="Clermont D."/>
        </authorList>
    </citation>
    <scope>NUCLEOTIDE SEQUENCE</scope>
    <source>
        <strain evidence="5">WLa1L2M3</strain>
    </source>
</reference>
<dbReference type="RefSeq" id="WP_264743583.1">
    <property type="nucleotide sequence ID" value="NZ_JAPDHV010000004.1"/>
</dbReference>
<sequence length="252" mass="29547">MDEIKKFFSEKNEVNGISDFEIKQTGDYLEIVKAFARITYQSLYIIDYEKKSFEYVSENPLFLCGLSPEEVRDLGYAFYFRNVLNEDQELLLKINEVGFEFYDKLPFEERKMYTISYDFHIVNDKKNVILINHKLTPMFLTQNGKIWKAMCIVSLSSTNSAGNISITKENSDIIWKYNLDENRWIKEEKKKLSQRELEIISLYASGLTINEIASKIFVSADTVKFHRRKLFEKIGVNNITEALAYAKNNKLL</sequence>
<keyword evidence="3" id="KW-0804">Transcription</keyword>
<keyword evidence="1" id="KW-0805">Transcription regulation</keyword>
<dbReference type="PROSITE" id="PS50043">
    <property type="entry name" value="HTH_LUXR_2"/>
    <property type="match status" value="1"/>
</dbReference>
<dbReference type="Pfam" id="PF00196">
    <property type="entry name" value="GerE"/>
    <property type="match status" value="1"/>
</dbReference>
<organism evidence="5 6">
    <name type="scientific">Chryseobacterium oryctis</name>
    <dbReference type="NCBI Taxonomy" id="2952618"/>
    <lineage>
        <taxon>Bacteria</taxon>
        <taxon>Pseudomonadati</taxon>
        <taxon>Bacteroidota</taxon>
        <taxon>Flavobacteriia</taxon>
        <taxon>Flavobacteriales</taxon>
        <taxon>Weeksellaceae</taxon>
        <taxon>Chryseobacterium group</taxon>
        <taxon>Chryseobacterium</taxon>
    </lineage>
</organism>
<evidence type="ECO:0000256" key="1">
    <source>
        <dbReference type="ARBA" id="ARBA00023015"/>
    </source>
</evidence>
<dbReference type="InterPro" id="IPR036388">
    <property type="entry name" value="WH-like_DNA-bd_sf"/>
</dbReference>
<evidence type="ECO:0000313" key="5">
    <source>
        <dbReference type="EMBL" id="MCW3161640.1"/>
    </source>
</evidence>
<dbReference type="PANTHER" id="PTHR44688:SF16">
    <property type="entry name" value="DNA-BINDING TRANSCRIPTIONAL ACTIVATOR DEVR_DOSR"/>
    <property type="match status" value="1"/>
</dbReference>
<feature type="domain" description="HTH luxR-type" evidence="4">
    <location>
        <begin position="185"/>
        <end position="250"/>
    </location>
</feature>
<evidence type="ECO:0000256" key="2">
    <source>
        <dbReference type="ARBA" id="ARBA00023125"/>
    </source>
</evidence>
<name>A0ABT3HPC5_9FLAO</name>